<dbReference type="AlphaFoldDB" id="A0A174TB01"/>
<name>A0A174TB01_9BACE</name>
<evidence type="ECO:0000259" key="1">
    <source>
        <dbReference type="PROSITE" id="PS50880"/>
    </source>
</evidence>
<dbReference type="EC" id="5.99.1.2" evidence="2"/>
<dbReference type="GO" id="GO:0016853">
    <property type="term" value="F:isomerase activity"/>
    <property type="evidence" value="ECO:0007669"/>
    <property type="project" value="UniProtKB-KW"/>
</dbReference>
<dbReference type="STRING" id="47678.ERS852494_03784"/>
<dbReference type="Proteomes" id="UP000095657">
    <property type="component" value="Unassembled WGS sequence"/>
</dbReference>
<organism evidence="2 3">
    <name type="scientific">Bacteroides caccae</name>
    <dbReference type="NCBI Taxonomy" id="47678"/>
    <lineage>
        <taxon>Bacteria</taxon>
        <taxon>Pseudomonadati</taxon>
        <taxon>Bacteroidota</taxon>
        <taxon>Bacteroidia</taxon>
        <taxon>Bacteroidales</taxon>
        <taxon>Bacteroidaceae</taxon>
        <taxon>Bacteroides</taxon>
    </lineage>
</organism>
<dbReference type="EMBL" id="CZAI01000010">
    <property type="protein sequence ID" value="CUQ03979.1"/>
    <property type="molecule type" value="Genomic_DNA"/>
</dbReference>
<proteinExistence type="predicted"/>
<reference evidence="2 3" key="1">
    <citation type="submission" date="2015-09" db="EMBL/GenBank/DDBJ databases">
        <authorList>
            <consortium name="Pathogen Informatics"/>
        </authorList>
    </citation>
    <scope>NUCLEOTIDE SEQUENCE [LARGE SCALE GENOMIC DNA]</scope>
    <source>
        <strain evidence="2 3">2789STDY5834880</strain>
    </source>
</reference>
<dbReference type="PROSITE" id="PS50880">
    <property type="entry name" value="TOPRIM"/>
    <property type="match status" value="1"/>
</dbReference>
<dbReference type="InterPro" id="IPR023405">
    <property type="entry name" value="Topo_IA_core_domain"/>
</dbReference>
<gene>
    <name evidence="2" type="primary">exc_3</name>
    <name evidence="2" type="ORF">ERS852494_03784</name>
</gene>
<feature type="domain" description="Toprim" evidence="1">
    <location>
        <begin position="2"/>
        <end position="38"/>
    </location>
</feature>
<accession>A0A174TB01</accession>
<dbReference type="SUPFAM" id="SSF56712">
    <property type="entry name" value="Prokaryotic type I DNA topoisomerase"/>
    <property type="match status" value="1"/>
</dbReference>
<dbReference type="Gene3D" id="3.40.50.140">
    <property type="match status" value="1"/>
</dbReference>
<evidence type="ECO:0000313" key="2">
    <source>
        <dbReference type="EMBL" id="CUQ03979.1"/>
    </source>
</evidence>
<protein>
    <submittedName>
        <fullName evidence="2">Transposon excision protein</fullName>
        <ecNumber evidence="2">5.99.1.2</ecNumber>
    </submittedName>
</protein>
<keyword evidence="2" id="KW-0413">Isomerase</keyword>
<dbReference type="InterPro" id="IPR006171">
    <property type="entry name" value="TOPRIM_dom"/>
</dbReference>
<sequence length="38" mass="4074">MKTICICEKPSVARSIARVLGVTEKQEGYLSGNGYAVT</sequence>
<evidence type="ECO:0000313" key="3">
    <source>
        <dbReference type="Proteomes" id="UP000095657"/>
    </source>
</evidence>